<feature type="region of interest" description="Disordered" evidence="4">
    <location>
        <begin position="177"/>
        <end position="198"/>
    </location>
</feature>
<feature type="domain" description="PDZ" evidence="6">
    <location>
        <begin position="408"/>
        <end position="491"/>
    </location>
</feature>
<evidence type="ECO:0000256" key="1">
    <source>
        <dbReference type="ARBA" id="ARBA00010541"/>
    </source>
</evidence>
<dbReference type="Pfam" id="PF13365">
    <property type="entry name" value="Trypsin_2"/>
    <property type="match status" value="1"/>
</dbReference>
<feature type="transmembrane region" description="Helical" evidence="5">
    <location>
        <begin position="151"/>
        <end position="173"/>
    </location>
</feature>
<evidence type="ECO:0000259" key="6">
    <source>
        <dbReference type="PROSITE" id="PS50106"/>
    </source>
</evidence>
<dbReference type="SMART" id="SM00228">
    <property type="entry name" value="PDZ"/>
    <property type="match status" value="1"/>
</dbReference>
<dbReference type="InterPro" id="IPR009003">
    <property type="entry name" value="Peptidase_S1_PA"/>
</dbReference>
<comment type="similarity">
    <text evidence="1">Belongs to the peptidase S1C family.</text>
</comment>
<comment type="caution">
    <text evidence="7">The sequence shown here is derived from an EMBL/GenBank/DDBJ whole genome shotgun (WGS) entry which is preliminary data.</text>
</comment>
<dbReference type="InterPro" id="IPR001478">
    <property type="entry name" value="PDZ"/>
</dbReference>
<keyword evidence="3" id="KW-0378">Hydrolase</keyword>
<dbReference type="EMBL" id="JBHLTC010000014">
    <property type="protein sequence ID" value="MFC0624808.1"/>
    <property type="molecule type" value="Genomic_DNA"/>
</dbReference>
<evidence type="ECO:0000256" key="3">
    <source>
        <dbReference type="ARBA" id="ARBA00022801"/>
    </source>
</evidence>
<dbReference type="RefSeq" id="WP_380046561.1">
    <property type="nucleotide sequence ID" value="NZ_JBHLTC010000014.1"/>
</dbReference>
<sequence length="512" mass="49781">MTEKQPQQNQPGDDVQAAGSASSATPAGQTPSGQPQPGSMPSFGSTPSDGATQPLPTTGSGQPSFGGQYGSGQFGSGPHAQQQYAQQGGYGQGAYTQGARQYGNTGAYQGTSPGQPYWSPQGQVGQPGPVGESGQSPVAPPPQNKAKRRGLALVATTALLVGTAGGVAGAAVYSATNEPAGSSPSVTSPLTGGQAAPIAAPDGSIQKAAAQVLPSVVKIGVMTAQGASSGSGIVISKDGLIVTNNHVVAGAAEGGKIAVMLNDGRTIAATIVGTDPLTDLAVIRADAKDLTPATLGVSGKLQVGQQVVAIGSPFGLEATVTSGIVSALGRPVSSGDGRDSTTVFPAVQTDAAINPGNSGGALIDLAGQVVGINSAIKTAGGSGQSAGGNIGLGFAIPIDQAKPIIDELVAKGKATHARLGVTVGDAESTDGLQQGAKIGEVTPGGAADQAGLKAGDVVTAVNGRAVASGDALVAAVRSHRPDEEVTITFNRGSATGQTVKAKLGSDGGKPTG</sequence>
<dbReference type="Gene3D" id="2.40.10.10">
    <property type="entry name" value="Trypsin-like serine proteases"/>
    <property type="match status" value="2"/>
</dbReference>
<dbReference type="Proteomes" id="UP001589890">
    <property type="component" value="Unassembled WGS sequence"/>
</dbReference>
<feature type="compositionally biased region" description="Polar residues" evidence="4">
    <location>
        <begin position="104"/>
        <end position="114"/>
    </location>
</feature>
<keyword evidence="5" id="KW-0472">Membrane</keyword>
<evidence type="ECO:0000313" key="8">
    <source>
        <dbReference type="Proteomes" id="UP001589890"/>
    </source>
</evidence>
<reference evidence="7 8" key="1">
    <citation type="submission" date="2024-09" db="EMBL/GenBank/DDBJ databases">
        <authorList>
            <person name="Sun Q."/>
            <person name="Mori K."/>
        </authorList>
    </citation>
    <scope>NUCLEOTIDE SEQUENCE [LARGE SCALE GENOMIC DNA]</scope>
    <source>
        <strain evidence="7 8">CGMCC 1.15906</strain>
    </source>
</reference>
<dbReference type="Gene3D" id="2.30.42.10">
    <property type="match status" value="1"/>
</dbReference>
<keyword evidence="8" id="KW-1185">Reference proteome</keyword>
<keyword evidence="2" id="KW-0645">Protease</keyword>
<dbReference type="InterPro" id="IPR036034">
    <property type="entry name" value="PDZ_sf"/>
</dbReference>
<accession>A0ABV6QJJ5</accession>
<name>A0ABV6QJJ5_9ACTN</name>
<dbReference type="SUPFAM" id="SSF50156">
    <property type="entry name" value="PDZ domain-like"/>
    <property type="match status" value="1"/>
</dbReference>
<evidence type="ECO:0000313" key="7">
    <source>
        <dbReference type="EMBL" id="MFC0624808.1"/>
    </source>
</evidence>
<dbReference type="PROSITE" id="PS50106">
    <property type="entry name" value="PDZ"/>
    <property type="match status" value="1"/>
</dbReference>
<evidence type="ECO:0000256" key="5">
    <source>
        <dbReference type="SAM" id="Phobius"/>
    </source>
</evidence>
<feature type="compositionally biased region" description="Low complexity" evidence="4">
    <location>
        <begin position="119"/>
        <end position="137"/>
    </location>
</feature>
<feature type="compositionally biased region" description="Polar residues" evidence="4">
    <location>
        <begin position="177"/>
        <end position="191"/>
    </location>
</feature>
<keyword evidence="5" id="KW-1133">Transmembrane helix</keyword>
<feature type="region of interest" description="Disordered" evidence="4">
    <location>
        <begin position="1"/>
        <end position="149"/>
    </location>
</feature>
<dbReference type="SUPFAM" id="SSF50494">
    <property type="entry name" value="Trypsin-like serine proteases"/>
    <property type="match status" value="1"/>
</dbReference>
<feature type="compositionally biased region" description="Polar residues" evidence="4">
    <location>
        <begin position="1"/>
        <end position="11"/>
    </location>
</feature>
<dbReference type="InterPro" id="IPR001940">
    <property type="entry name" value="Peptidase_S1C"/>
</dbReference>
<dbReference type="InterPro" id="IPR051201">
    <property type="entry name" value="Chloro_Bact_Ser_Proteases"/>
</dbReference>
<dbReference type="PRINTS" id="PR00834">
    <property type="entry name" value="PROTEASES2C"/>
</dbReference>
<evidence type="ECO:0000256" key="2">
    <source>
        <dbReference type="ARBA" id="ARBA00022670"/>
    </source>
</evidence>
<protein>
    <submittedName>
        <fullName evidence="7">Trypsin-like peptidase domain-containing protein</fullName>
    </submittedName>
</protein>
<proteinExistence type="inferred from homology"/>
<dbReference type="PANTHER" id="PTHR43343:SF3">
    <property type="entry name" value="PROTEASE DO-LIKE 8, CHLOROPLASTIC"/>
    <property type="match status" value="1"/>
</dbReference>
<keyword evidence="5" id="KW-0812">Transmembrane</keyword>
<dbReference type="PANTHER" id="PTHR43343">
    <property type="entry name" value="PEPTIDASE S12"/>
    <property type="match status" value="1"/>
</dbReference>
<feature type="compositionally biased region" description="Low complexity" evidence="4">
    <location>
        <begin position="76"/>
        <end position="103"/>
    </location>
</feature>
<feature type="compositionally biased region" description="Low complexity" evidence="4">
    <location>
        <begin position="16"/>
        <end position="45"/>
    </location>
</feature>
<organism evidence="7 8">
    <name type="scientific">Kribbella deserti</name>
    <dbReference type="NCBI Taxonomy" id="1926257"/>
    <lineage>
        <taxon>Bacteria</taxon>
        <taxon>Bacillati</taxon>
        <taxon>Actinomycetota</taxon>
        <taxon>Actinomycetes</taxon>
        <taxon>Propionibacteriales</taxon>
        <taxon>Kribbellaceae</taxon>
        <taxon>Kribbella</taxon>
    </lineage>
</organism>
<evidence type="ECO:0000256" key="4">
    <source>
        <dbReference type="SAM" id="MobiDB-lite"/>
    </source>
</evidence>
<gene>
    <name evidence="7" type="ORF">ACFFGN_12095</name>
</gene>
<dbReference type="Pfam" id="PF13180">
    <property type="entry name" value="PDZ_2"/>
    <property type="match status" value="1"/>
</dbReference>
<feature type="compositionally biased region" description="Polar residues" evidence="4">
    <location>
        <begin position="46"/>
        <end position="58"/>
    </location>
</feature>
<dbReference type="InterPro" id="IPR043504">
    <property type="entry name" value="Peptidase_S1_PA_chymotrypsin"/>
</dbReference>